<sequence length="305" mass="33256">MGVTVTPALLAALFQGYRAEYQKAFGAAKAKAAWQTVATLVPSSTSGNIYPWLGKFPSLREWVGDRVLKSMAAHGYVIENKKYEGTVSIGRTEIEDDQAGVFMPMFTEMGQAAARHPDKLVFGLLKAGFTTECYDGQNFFDTEHPVYAEADGTGAVNLVSNMDVPAVDPGPTWYLLDVSRAIKPIFFQERTKPELTSKTDPNNSDHVFNSDEYVHGVRYRCAAGFGFWQMAYASRQPLTPENYAKARAAMAAFTTDGGELMEAEGGLLVVPPPLEAAGRKLLVKDENGGNEWAGTAELFVCKQLG</sequence>
<dbReference type="InterPro" id="IPR018774">
    <property type="entry name" value="Phage_Mu_GpT"/>
</dbReference>
<dbReference type="EMBL" id="JADTFC010000061">
    <property type="protein sequence ID" value="MBG6290000.1"/>
    <property type="molecule type" value="Genomic_DNA"/>
</dbReference>
<evidence type="ECO:0000313" key="2">
    <source>
        <dbReference type="EMBL" id="MBG6290000.1"/>
    </source>
</evidence>
<dbReference type="Proteomes" id="UP000608450">
    <property type="component" value="Unassembled WGS sequence"/>
</dbReference>
<protein>
    <submittedName>
        <fullName evidence="2">Mu-like prophage major head subunit gpT family protein</fullName>
    </submittedName>
</protein>
<dbReference type="RefSeq" id="WP_196913265.1">
    <property type="nucleotide sequence ID" value="NZ_JADTFC010000061.1"/>
</dbReference>
<feature type="domain" description="Bacteriophage Mu GpT" evidence="1">
    <location>
        <begin position="10"/>
        <end position="303"/>
    </location>
</feature>
<proteinExistence type="predicted"/>
<evidence type="ECO:0000313" key="3">
    <source>
        <dbReference type="Proteomes" id="UP000608450"/>
    </source>
</evidence>
<reference evidence="2 3" key="1">
    <citation type="submission" date="2020-11" db="EMBL/GenBank/DDBJ databases">
        <title>Enhanced detection system for hospital associated transmission using whole genome sequencing surveillance.</title>
        <authorList>
            <person name="Harrison L.H."/>
            <person name="Van Tyne D."/>
            <person name="Marsh J.W."/>
            <person name="Griffith M.P."/>
            <person name="Snyder D.J."/>
            <person name="Cooper V.S."/>
            <person name="Mustapha M."/>
        </authorList>
    </citation>
    <scope>NUCLEOTIDE SEQUENCE [LARGE SCALE GENOMIC DNA]</scope>
    <source>
        <strain evidence="2 3">PSA00705</strain>
    </source>
</reference>
<keyword evidence="3" id="KW-1185">Reference proteome</keyword>
<name>A0ABS0KRL7_PSENT</name>
<organism evidence="2 3">
    <name type="scientific">Pseudomonas nitroreducens</name>
    <dbReference type="NCBI Taxonomy" id="46680"/>
    <lineage>
        <taxon>Bacteria</taxon>
        <taxon>Pseudomonadati</taxon>
        <taxon>Pseudomonadota</taxon>
        <taxon>Gammaproteobacteria</taxon>
        <taxon>Pseudomonadales</taxon>
        <taxon>Pseudomonadaceae</taxon>
        <taxon>Pseudomonas</taxon>
    </lineage>
</organism>
<gene>
    <name evidence="2" type="ORF">I5I61_21305</name>
</gene>
<comment type="caution">
    <text evidence="2">The sequence shown here is derived from an EMBL/GenBank/DDBJ whole genome shotgun (WGS) entry which is preliminary data.</text>
</comment>
<dbReference type="Pfam" id="PF10124">
    <property type="entry name" value="Mu-like_gpT"/>
    <property type="match status" value="1"/>
</dbReference>
<evidence type="ECO:0000259" key="1">
    <source>
        <dbReference type="Pfam" id="PF10124"/>
    </source>
</evidence>
<accession>A0ABS0KRL7</accession>